<accession>A0AAE3E0W9</accession>
<dbReference type="PANTHER" id="PTHR13799">
    <property type="entry name" value="NGG1 INTERACTING FACTOR 3"/>
    <property type="match status" value="1"/>
</dbReference>
<evidence type="ECO:0000313" key="6">
    <source>
        <dbReference type="Proteomes" id="UP001198242"/>
    </source>
</evidence>
<keyword evidence="3 4" id="KW-0479">Metal-binding</keyword>
<dbReference type="PANTHER" id="PTHR13799:SF14">
    <property type="entry name" value="GTP CYCLOHYDROLASE 1 TYPE 2 HOMOLOG"/>
    <property type="match status" value="1"/>
</dbReference>
<dbReference type="InterPro" id="IPR036069">
    <property type="entry name" value="DUF34/NIF3_sf"/>
</dbReference>
<dbReference type="GO" id="GO:0005737">
    <property type="term" value="C:cytoplasm"/>
    <property type="evidence" value="ECO:0007669"/>
    <property type="project" value="TreeGrafter"/>
</dbReference>
<keyword evidence="6" id="KW-1185">Reference proteome</keyword>
<dbReference type="Pfam" id="PF01784">
    <property type="entry name" value="DUF34_NIF3"/>
    <property type="match status" value="1"/>
</dbReference>
<sequence>MKAKEIIKIIENICPERLAYSWDNVGLLCGDENKDVKKVFVTLDTNTNTVKEAISKNADMIVSHHPILLGGIKRIDYSTSVGQMLKLLIENNIPLFAAHTNMDTAKGGINDKLAEMFELTDVKILDQHTDDSSAGLGRYGRLEKTIKLGDFAEHCKKILGTPFLRVSGDFENDINTVAVASGSCSEIIPLAFEKGVDVIITGDMKYHNMIDMTELGICVIDAGHYPTEICVMDIFEDILKDTDIEIIKSENKDIFKLV</sequence>
<dbReference type="RefSeq" id="WP_308457100.1">
    <property type="nucleotide sequence ID" value="NZ_JAJEQM010000022.1"/>
</dbReference>
<evidence type="ECO:0000256" key="2">
    <source>
        <dbReference type="ARBA" id="ARBA00022112"/>
    </source>
</evidence>
<dbReference type="InterPro" id="IPR002678">
    <property type="entry name" value="DUF34/NIF3"/>
</dbReference>
<feature type="binding site" evidence="4">
    <location>
        <position position="65"/>
    </location>
    <ligand>
        <name>a divalent metal cation</name>
        <dbReference type="ChEBI" id="CHEBI:60240"/>
        <label>1</label>
    </ligand>
</feature>
<feature type="binding site" evidence="4">
    <location>
        <position position="228"/>
    </location>
    <ligand>
        <name>a divalent metal cation</name>
        <dbReference type="ChEBI" id="CHEBI:60240"/>
        <label>1</label>
    </ligand>
</feature>
<proteinExistence type="inferred from homology"/>
<dbReference type="Proteomes" id="UP001198242">
    <property type="component" value="Unassembled WGS sequence"/>
</dbReference>
<comment type="similarity">
    <text evidence="1">Belongs to the GTP cyclohydrolase I type 2/NIF3 family.</text>
</comment>
<dbReference type="AlphaFoldDB" id="A0AAE3E0W9"/>
<gene>
    <name evidence="5" type="ORF">LKE05_12820</name>
</gene>
<evidence type="ECO:0000256" key="3">
    <source>
        <dbReference type="ARBA" id="ARBA00022723"/>
    </source>
</evidence>
<dbReference type="SUPFAM" id="SSF102705">
    <property type="entry name" value="NIF3 (NGG1p interacting factor 3)-like"/>
    <property type="match status" value="1"/>
</dbReference>
<reference evidence="5 6" key="1">
    <citation type="submission" date="2021-10" db="EMBL/GenBank/DDBJ databases">
        <title>Anaerobic single-cell dispensing facilitates the cultivation of human gut bacteria.</title>
        <authorList>
            <person name="Afrizal A."/>
        </authorList>
    </citation>
    <scope>NUCLEOTIDE SEQUENCE [LARGE SCALE GENOMIC DNA]</scope>
    <source>
        <strain evidence="5 6">CLA-AA-H232</strain>
    </source>
</reference>
<dbReference type="FunFam" id="3.40.1390.30:FF:000001">
    <property type="entry name" value="GTP cyclohydrolase 1 type 2"/>
    <property type="match status" value="1"/>
</dbReference>
<protein>
    <recommendedName>
        <fullName evidence="2">GTP cyclohydrolase 1 type 2 homolog</fullName>
    </recommendedName>
</protein>
<comment type="caution">
    <text evidence="5">The sequence shown here is derived from an EMBL/GenBank/DDBJ whole genome shotgun (WGS) entry which is preliminary data.</text>
</comment>
<feature type="binding site" evidence="4">
    <location>
        <position position="103"/>
    </location>
    <ligand>
        <name>a divalent metal cation</name>
        <dbReference type="ChEBI" id="CHEBI:60240"/>
        <label>1</label>
    </ligand>
</feature>
<evidence type="ECO:0000313" key="5">
    <source>
        <dbReference type="EMBL" id="MCC2211664.1"/>
    </source>
</evidence>
<dbReference type="Gene3D" id="3.40.1390.30">
    <property type="entry name" value="NIF3 (NGG1p interacting factor 3)-like"/>
    <property type="match status" value="2"/>
</dbReference>
<organism evidence="5 6">
    <name type="scientific">Hominilimicola fabiformis</name>
    <dbReference type="NCBI Taxonomy" id="2885356"/>
    <lineage>
        <taxon>Bacteria</taxon>
        <taxon>Bacillati</taxon>
        <taxon>Bacillota</taxon>
        <taxon>Clostridia</taxon>
        <taxon>Eubacteriales</taxon>
        <taxon>Oscillospiraceae</taxon>
        <taxon>Hominilimicola</taxon>
    </lineage>
</organism>
<dbReference type="EMBL" id="JAJEQM010000022">
    <property type="protein sequence ID" value="MCC2211664.1"/>
    <property type="molecule type" value="Genomic_DNA"/>
</dbReference>
<feature type="binding site" evidence="4">
    <location>
        <position position="224"/>
    </location>
    <ligand>
        <name>a divalent metal cation</name>
        <dbReference type="ChEBI" id="CHEBI:60240"/>
        <label>1</label>
    </ligand>
</feature>
<evidence type="ECO:0000256" key="1">
    <source>
        <dbReference type="ARBA" id="ARBA00006964"/>
    </source>
</evidence>
<dbReference type="NCBIfam" id="TIGR00486">
    <property type="entry name" value="YbgI_SA1388"/>
    <property type="match status" value="1"/>
</dbReference>
<dbReference type="GO" id="GO:0046872">
    <property type="term" value="F:metal ion binding"/>
    <property type="evidence" value="ECO:0007669"/>
    <property type="project" value="UniProtKB-KW"/>
</dbReference>
<evidence type="ECO:0000256" key="4">
    <source>
        <dbReference type="PIRSR" id="PIRSR602678-1"/>
    </source>
</evidence>
<feature type="binding site" evidence="4">
    <location>
        <position position="64"/>
    </location>
    <ligand>
        <name>a divalent metal cation</name>
        <dbReference type="ChEBI" id="CHEBI:60240"/>
        <label>2</label>
    </ligand>
</feature>
<name>A0AAE3E0W9_9FIRM</name>